<proteinExistence type="predicted"/>
<evidence type="ECO:0000259" key="3">
    <source>
        <dbReference type="Pfam" id="PF04028"/>
    </source>
</evidence>
<keyword evidence="4" id="KW-0012">Acyltransferase</keyword>
<feature type="domain" description="DUF374" evidence="3">
    <location>
        <begin position="68"/>
        <end position="136"/>
    </location>
</feature>
<evidence type="ECO:0000256" key="1">
    <source>
        <dbReference type="SAM" id="MobiDB-lite"/>
    </source>
</evidence>
<dbReference type="RefSeq" id="WP_167228553.1">
    <property type="nucleotide sequence ID" value="NZ_JAAQPH010000019.1"/>
</dbReference>
<dbReference type="Pfam" id="PF04028">
    <property type="entry name" value="DUF374"/>
    <property type="match status" value="1"/>
</dbReference>
<dbReference type="InterPro" id="IPR007172">
    <property type="entry name" value="DUF374"/>
</dbReference>
<keyword evidence="2" id="KW-0472">Membrane</keyword>
<accession>A0A967F179</accession>
<reference evidence="4" key="1">
    <citation type="submission" date="2020-03" db="EMBL/GenBank/DDBJ databases">
        <title>Genome of Pelagibius litoralis DSM 21314T.</title>
        <authorList>
            <person name="Wang G."/>
        </authorList>
    </citation>
    <scope>NUCLEOTIDE SEQUENCE</scope>
    <source>
        <strain evidence="4">DSM 21314</strain>
    </source>
</reference>
<dbReference type="Proteomes" id="UP000761264">
    <property type="component" value="Unassembled WGS sequence"/>
</dbReference>
<dbReference type="AlphaFoldDB" id="A0A967F179"/>
<feature type="transmembrane region" description="Helical" evidence="2">
    <location>
        <begin position="12"/>
        <end position="32"/>
    </location>
</feature>
<dbReference type="CDD" id="cd07983">
    <property type="entry name" value="LPLAT_DUF374-like"/>
    <property type="match status" value="1"/>
</dbReference>
<keyword evidence="5" id="KW-1185">Reference proteome</keyword>
<keyword evidence="2" id="KW-1133">Transmembrane helix</keyword>
<comment type="caution">
    <text evidence="4">The sequence shown here is derived from an EMBL/GenBank/DDBJ whole genome shotgun (WGS) entry which is preliminary data.</text>
</comment>
<sequence>MKILKTWSKSEQAQSIFSTLLAGLIWLFYLTVRWQRRIDPETRKLLEADKPVIICYWHGRMFLLSGAWRKRPKRLGFLNSGHRDGRMMANALIRVGYVSVSGSSRRGGAMALREMSRLLRAGTPIAITPDGPKGPRMRVKAGAVKAAQMTGVPLVAFTGSAGPRKLFNTWDRFCLPLPFSRAPVYWGPPIYVARDADAAELERCRLAIELSLNDLTNEAERSLGQAETEAALPGEGKNRHAGT</sequence>
<dbReference type="EMBL" id="JAAQPH010000019">
    <property type="protein sequence ID" value="NIA71195.1"/>
    <property type="molecule type" value="Genomic_DNA"/>
</dbReference>
<protein>
    <submittedName>
        <fullName evidence="4">Lysophospholipid acyltransferase family protein</fullName>
    </submittedName>
</protein>
<evidence type="ECO:0000256" key="2">
    <source>
        <dbReference type="SAM" id="Phobius"/>
    </source>
</evidence>
<feature type="region of interest" description="Disordered" evidence="1">
    <location>
        <begin position="222"/>
        <end position="243"/>
    </location>
</feature>
<evidence type="ECO:0000313" key="5">
    <source>
        <dbReference type="Proteomes" id="UP000761264"/>
    </source>
</evidence>
<evidence type="ECO:0000313" key="4">
    <source>
        <dbReference type="EMBL" id="NIA71195.1"/>
    </source>
</evidence>
<dbReference type="GO" id="GO:0016746">
    <property type="term" value="F:acyltransferase activity"/>
    <property type="evidence" value="ECO:0007669"/>
    <property type="project" value="UniProtKB-KW"/>
</dbReference>
<organism evidence="4 5">
    <name type="scientific">Pelagibius litoralis</name>
    <dbReference type="NCBI Taxonomy" id="374515"/>
    <lineage>
        <taxon>Bacteria</taxon>
        <taxon>Pseudomonadati</taxon>
        <taxon>Pseudomonadota</taxon>
        <taxon>Alphaproteobacteria</taxon>
        <taxon>Rhodospirillales</taxon>
        <taxon>Rhodovibrionaceae</taxon>
        <taxon>Pelagibius</taxon>
    </lineage>
</organism>
<keyword evidence="2" id="KW-0812">Transmembrane</keyword>
<name>A0A967F179_9PROT</name>
<gene>
    <name evidence="4" type="ORF">HBA54_21580</name>
</gene>
<keyword evidence="4" id="KW-0808">Transferase</keyword>